<dbReference type="Proteomes" id="UP000245410">
    <property type="component" value="Unassembled WGS sequence"/>
</dbReference>
<evidence type="ECO:0000256" key="1">
    <source>
        <dbReference type="SAM" id="Phobius"/>
    </source>
</evidence>
<evidence type="ECO:0000313" key="3">
    <source>
        <dbReference type="Proteomes" id="UP000245410"/>
    </source>
</evidence>
<keyword evidence="1" id="KW-1133">Transmembrane helix</keyword>
<keyword evidence="1" id="KW-0812">Transmembrane</keyword>
<organism evidence="2 3">
    <name type="scientific">Micromonospora acroterricola</name>
    <dbReference type="NCBI Taxonomy" id="2202421"/>
    <lineage>
        <taxon>Bacteria</taxon>
        <taxon>Bacillati</taxon>
        <taxon>Actinomycetota</taxon>
        <taxon>Actinomycetes</taxon>
        <taxon>Micromonosporales</taxon>
        <taxon>Micromonosporaceae</taxon>
        <taxon>Micromonospora</taxon>
    </lineage>
</organism>
<sequence>MMDVVEHAMDRLRHRWPLHFTVAGAVAWLLVIVTYLILALKVSGGTDELLGLLAFFGIPPLLLLGTVVVWGVDRVPWPVWPVGVAPLVGAAGGAPTSPSQSLVVSTVTSVMAFVYAQLILLTLQSVDVLRATTPRSGRSGVTVVHPYGPVGLGAGRAPAAS</sequence>
<reference evidence="2 3" key="1">
    <citation type="submission" date="2018-05" db="EMBL/GenBank/DDBJ databases">
        <title>Micromonospora atacamensis sp. nov., a novel actinobacteria isolated from high altitude Atacama Desert soil.</title>
        <authorList>
            <person name="Carro L."/>
            <person name="Golinska P."/>
            <person name="Klenk H.-P."/>
            <person name="Goodfellow M."/>
        </authorList>
    </citation>
    <scope>NUCLEOTIDE SEQUENCE [LARGE SCALE GENOMIC DNA]</scope>
    <source>
        <strain evidence="2 3">5R2A7</strain>
    </source>
</reference>
<feature type="transmembrane region" description="Helical" evidence="1">
    <location>
        <begin position="102"/>
        <end position="123"/>
    </location>
</feature>
<evidence type="ECO:0000313" key="2">
    <source>
        <dbReference type="EMBL" id="PWR08973.1"/>
    </source>
</evidence>
<keyword evidence="3" id="KW-1185">Reference proteome</keyword>
<keyword evidence="1" id="KW-0472">Membrane</keyword>
<dbReference type="EMBL" id="QGKR01000186">
    <property type="protein sequence ID" value="PWR08973.1"/>
    <property type="molecule type" value="Genomic_DNA"/>
</dbReference>
<accession>A0A317D871</accession>
<feature type="transmembrane region" description="Helical" evidence="1">
    <location>
        <begin position="50"/>
        <end position="72"/>
    </location>
</feature>
<gene>
    <name evidence="2" type="ORF">DKT68_13335</name>
</gene>
<protein>
    <submittedName>
        <fullName evidence="2">Uncharacterized protein</fullName>
    </submittedName>
</protein>
<feature type="transmembrane region" description="Helical" evidence="1">
    <location>
        <begin position="20"/>
        <end position="38"/>
    </location>
</feature>
<proteinExistence type="predicted"/>
<name>A0A317D871_9ACTN</name>
<comment type="caution">
    <text evidence="2">The sequence shown here is derived from an EMBL/GenBank/DDBJ whole genome shotgun (WGS) entry which is preliminary data.</text>
</comment>
<dbReference type="AlphaFoldDB" id="A0A317D871"/>